<accession>A0ACC0YX84</accession>
<name>A0ACC0YX84_9ROSI</name>
<proteinExistence type="predicted"/>
<dbReference type="Proteomes" id="UP001163603">
    <property type="component" value="Chromosome 4"/>
</dbReference>
<comment type="caution">
    <text evidence="1">The sequence shown here is derived from an EMBL/GenBank/DDBJ whole genome shotgun (WGS) entry which is preliminary data.</text>
</comment>
<organism evidence="1 2">
    <name type="scientific">Pistacia integerrima</name>
    <dbReference type="NCBI Taxonomy" id="434235"/>
    <lineage>
        <taxon>Eukaryota</taxon>
        <taxon>Viridiplantae</taxon>
        <taxon>Streptophyta</taxon>
        <taxon>Embryophyta</taxon>
        <taxon>Tracheophyta</taxon>
        <taxon>Spermatophyta</taxon>
        <taxon>Magnoliopsida</taxon>
        <taxon>eudicotyledons</taxon>
        <taxon>Gunneridae</taxon>
        <taxon>Pentapetalae</taxon>
        <taxon>rosids</taxon>
        <taxon>malvids</taxon>
        <taxon>Sapindales</taxon>
        <taxon>Anacardiaceae</taxon>
        <taxon>Pistacia</taxon>
    </lineage>
</organism>
<gene>
    <name evidence="1" type="ORF">Pint_17144</name>
</gene>
<sequence>MADSTPFLTSSDSVESKRPPSLDEAIEERIGEFGWAQFVQAIFVSLAWTFDAQQVFISVFTDVEPKWHCVNSSCNSFSNICKLPKTSWSWDLPLHSSIVSEWGLECATSLVKGLPASSFFMGCLVGGLLLITVADSSLGRKNVIFLSCLAMSVSALLTTFSTNIWIYSAWRFVCGIGRAAIGTSALVLSTELVGKRWRGQVGTLGFLCFTLGFLSLPVIAYINRGSSWRILYLWTSIPTIFYSLLFRLSVYESPRWLFVQGHKQEAVLILKSIASPKNCRITMSFSNIFLQQETQNDAFSAIKILLKKRWCIRRLLTAMIASLGIGMVYYGMPLGLGNLAFNLYLSVALNVLSELPASLVTFLIVGNVDRRVSLLFFTILSGVCNIMCVVIGKLQTLQLWLELVSFFSACTAFNIFLIYTTELFPTCVRNSAVSLVRQALVLGGAFSPVVVAAGRRNAIVSYGIFALSIGLCGLFVVGLPETRGKTISDTMEEEEKKHNASLIRGMLDKFMFKLSKLTDDGETFLSTTATSASYPCKKSHLGDSQTKGQIIMQYKMLELKSKHKGFSRKNLYLFVSTDARENLQSLKKHDEGKLVMIELARSRLHVDTIEVYEGPFALGKSSDVGA</sequence>
<evidence type="ECO:0000313" key="1">
    <source>
        <dbReference type="EMBL" id="KAJ0042415.1"/>
    </source>
</evidence>
<keyword evidence="2" id="KW-1185">Reference proteome</keyword>
<reference evidence="2" key="1">
    <citation type="journal article" date="2023" name="G3 (Bethesda)">
        <title>Genome assembly and association tests identify interacting loci associated with vigor, precocity, and sex in interspecific pistachio rootstocks.</title>
        <authorList>
            <person name="Palmer W."/>
            <person name="Jacygrad E."/>
            <person name="Sagayaradj S."/>
            <person name="Cavanaugh K."/>
            <person name="Han R."/>
            <person name="Bertier L."/>
            <person name="Beede B."/>
            <person name="Kafkas S."/>
            <person name="Golino D."/>
            <person name="Preece J."/>
            <person name="Michelmore R."/>
        </authorList>
    </citation>
    <scope>NUCLEOTIDE SEQUENCE [LARGE SCALE GENOMIC DNA]</scope>
</reference>
<evidence type="ECO:0000313" key="2">
    <source>
        <dbReference type="Proteomes" id="UP001163603"/>
    </source>
</evidence>
<protein>
    <submittedName>
        <fullName evidence="1">Uncharacterized protein</fullName>
    </submittedName>
</protein>
<dbReference type="EMBL" id="CM047739">
    <property type="protein sequence ID" value="KAJ0042415.1"/>
    <property type="molecule type" value="Genomic_DNA"/>
</dbReference>